<evidence type="ECO:0000313" key="6">
    <source>
        <dbReference type="Proteomes" id="UP001180487"/>
    </source>
</evidence>
<feature type="domain" description="HTH gntR-type" evidence="4">
    <location>
        <begin position="9"/>
        <end position="77"/>
    </location>
</feature>
<dbReference type="PROSITE" id="PS50949">
    <property type="entry name" value="HTH_GNTR"/>
    <property type="match status" value="1"/>
</dbReference>
<evidence type="ECO:0000259" key="4">
    <source>
        <dbReference type="PROSITE" id="PS50949"/>
    </source>
</evidence>
<keyword evidence="6" id="KW-1185">Reference proteome</keyword>
<dbReference type="CDD" id="cd07377">
    <property type="entry name" value="WHTH_GntR"/>
    <property type="match status" value="1"/>
</dbReference>
<dbReference type="SMART" id="SM00345">
    <property type="entry name" value="HTH_GNTR"/>
    <property type="match status" value="1"/>
</dbReference>
<dbReference type="Pfam" id="PF00392">
    <property type="entry name" value="GntR"/>
    <property type="match status" value="1"/>
</dbReference>
<evidence type="ECO:0000256" key="3">
    <source>
        <dbReference type="ARBA" id="ARBA00023163"/>
    </source>
</evidence>
<dbReference type="InterPro" id="IPR011711">
    <property type="entry name" value="GntR_C"/>
</dbReference>
<proteinExistence type="predicted"/>
<name>A0ABU2C5E2_9BURK</name>
<accession>A0ABU2C5E2</accession>
<gene>
    <name evidence="5" type="ORF">J2X19_001200</name>
</gene>
<keyword evidence="2 5" id="KW-0238">DNA-binding</keyword>
<evidence type="ECO:0000256" key="1">
    <source>
        <dbReference type="ARBA" id="ARBA00023015"/>
    </source>
</evidence>
<dbReference type="SUPFAM" id="SSF48008">
    <property type="entry name" value="GntR ligand-binding domain-like"/>
    <property type="match status" value="1"/>
</dbReference>
<dbReference type="SUPFAM" id="SSF46785">
    <property type="entry name" value="Winged helix' DNA-binding domain"/>
    <property type="match status" value="1"/>
</dbReference>
<comment type="caution">
    <text evidence="5">The sequence shown here is derived from an EMBL/GenBank/DDBJ whole genome shotgun (WGS) entry which is preliminary data.</text>
</comment>
<keyword evidence="1" id="KW-0805">Transcription regulation</keyword>
<dbReference type="InterPro" id="IPR036390">
    <property type="entry name" value="WH_DNA-bd_sf"/>
</dbReference>
<dbReference type="InterPro" id="IPR008920">
    <property type="entry name" value="TF_FadR/GntR_C"/>
</dbReference>
<dbReference type="InterPro" id="IPR036388">
    <property type="entry name" value="WH-like_DNA-bd_sf"/>
</dbReference>
<dbReference type="Gene3D" id="1.10.10.10">
    <property type="entry name" value="Winged helix-like DNA-binding domain superfamily/Winged helix DNA-binding domain"/>
    <property type="match status" value="1"/>
</dbReference>
<dbReference type="Proteomes" id="UP001180487">
    <property type="component" value="Unassembled WGS sequence"/>
</dbReference>
<dbReference type="InterPro" id="IPR000524">
    <property type="entry name" value="Tscrpt_reg_HTH_GntR"/>
</dbReference>
<dbReference type="PANTHER" id="PTHR43537:SF44">
    <property type="entry name" value="GNTR FAMILY REGULATORY PROTEIN"/>
    <property type="match status" value="1"/>
</dbReference>
<dbReference type="Pfam" id="PF07729">
    <property type="entry name" value="FCD"/>
    <property type="match status" value="1"/>
</dbReference>
<dbReference type="Gene3D" id="1.20.120.530">
    <property type="entry name" value="GntR ligand-binding domain-like"/>
    <property type="match status" value="1"/>
</dbReference>
<evidence type="ECO:0000313" key="5">
    <source>
        <dbReference type="EMBL" id="MDR7376542.1"/>
    </source>
</evidence>
<keyword evidence="3" id="KW-0804">Transcription</keyword>
<dbReference type="PRINTS" id="PR00035">
    <property type="entry name" value="HTHGNTR"/>
</dbReference>
<organism evidence="5 6">
    <name type="scientific">Rhodoferax ferrireducens</name>
    <dbReference type="NCBI Taxonomy" id="192843"/>
    <lineage>
        <taxon>Bacteria</taxon>
        <taxon>Pseudomonadati</taxon>
        <taxon>Pseudomonadota</taxon>
        <taxon>Betaproteobacteria</taxon>
        <taxon>Burkholderiales</taxon>
        <taxon>Comamonadaceae</taxon>
        <taxon>Rhodoferax</taxon>
    </lineage>
</organism>
<dbReference type="EMBL" id="JAVDXT010000001">
    <property type="protein sequence ID" value="MDR7376542.1"/>
    <property type="molecule type" value="Genomic_DNA"/>
</dbReference>
<reference evidence="5 6" key="1">
    <citation type="submission" date="2023-07" db="EMBL/GenBank/DDBJ databases">
        <title>Sorghum-associated microbial communities from plants grown in Nebraska, USA.</title>
        <authorList>
            <person name="Schachtman D."/>
        </authorList>
    </citation>
    <scope>NUCLEOTIDE SEQUENCE [LARGE SCALE GENOMIC DNA]</scope>
    <source>
        <strain evidence="5 6">BE313</strain>
    </source>
</reference>
<dbReference type="GO" id="GO:0003677">
    <property type="term" value="F:DNA binding"/>
    <property type="evidence" value="ECO:0007669"/>
    <property type="project" value="UniProtKB-KW"/>
</dbReference>
<sequence>MFEREPLVGTMTAQVAKIIGMRVVGGEFLPGDALPVESDLCSAYGVSRTTVREAIKQLSSKRLIDVSPKIGTRVLPFSDWNLLDRDVLAWRLHAQFDSKIIEDIYEMRLCFEPRACYLAAQAGNAADMQLLDRRYRELADAYTSNEVRAAAEADLAFHMTIIEVSRNGMFITIGNGIKAALRVSSEMLLRHATRPSEDLELHAAVHRHILAHEPDAAAKAMTDLLSASQARLLPYTVKP</sequence>
<protein>
    <submittedName>
        <fullName evidence="5">DNA-binding FadR family transcriptional regulator</fullName>
    </submittedName>
</protein>
<evidence type="ECO:0000256" key="2">
    <source>
        <dbReference type="ARBA" id="ARBA00023125"/>
    </source>
</evidence>
<dbReference type="RefSeq" id="WP_116604338.1">
    <property type="nucleotide sequence ID" value="NZ_JAVDXT010000001.1"/>
</dbReference>
<dbReference type="PANTHER" id="PTHR43537">
    <property type="entry name" value="TRANSCRIPTIONAL REGULATOR, GNTR FAMILY"/>
    <property type="match status" value="1"/>
</dbReference>
<dbReference type="SMART" id="SM00895">
    <property type="entry name" value="FCD"/>
    <property type="match status" value="1"/>
</dbReference>